<gene>
    <name evidence="2" type="ORF">KC01_LOCUS41533</name>
</gene>
<dbReference type="AlphaFoldDB" id="A0AAV2MQN8"/>
<evidence type="ECO:0008006" key="4">
    <source>
        <dbReference type="Google" id="ProtNLM"/>
    </source>
</evidence>
<keyword evidence="3" id="KW-1185">Reference proteome</keyword>
<reference evidence="2 3" key="1">
    <citation type="submission" date="2024-04" db="EMBL/GenBank/DDBJ databases">
        <authorList>
            <person name="Waldvogel A.-M."/>
            <person name="Schoenle A."/>
        </authorList>
    </citation>
    <scope>NUCLEOTIDE SEQUENCE [LARGE SCALE GENOMIC DNA]</scope>
</reference>
<dbReference type="Proteomes" id="UP001497482">
    <property type="component" value="Chromosome 9"/>
</dbReference>
<protein>
    <recommendedName>
        <fullName evidence="4">Secreted protein</fullName>
    </recommendedName>
</protein>
<accession>A0AAV2MQN8</accession>
<keyword evidence="1" id="KW-0732">Signal</keyword>
<organism evidence="2 3">
    <name type="scientific">Knipowitschia caucasica</name>
    <name type="common">Caucasian dwarf goby</name>
    <name type="synonym">Pomatoschistus caucasicus</name>
    <dbReference type="NCBI Taxonomy" id="637954"/>
    <lineage>
        <taxon>Eukaryota</taxon>
        <taxon>Metazoa</taxon>
        <taxon>Chordata</taxon>
        <taxon>Craniata</taxon>
        <taxon>Vertebrata</taxon>
        <taxon>Euteleostomi</taxon>
        <taxon>Actinopterygii</taxon>
        <taxon>Neopterygii</taxon>
        <taxon>Teleostei</taxon>
        <taxon>Neoteleostei</taxon>
        <taxon>Acanthomorphata</taxon>
        <taxon>Gobiaria</taxon>
        <taxon>Gobiiformes</taxon>
        <taxon>Gobioidei</taxon>
        <taxon>Gobiidae</taxon>
        <taxon>Gobiinae</taxon>
        <taxon>Knipowitschia</taxon>
    </lineage>
</organism>
<sequence>MVLSVLVVEAVSVGRSVAVQVAVPTLTLPRSSLDTVPSEILAGSRGSLSALQLRSAGQRRDRGGARGRVVLVPTDFMANSCSPATPLPTLPIVGYGQGEEARSQSPPLTTTSVPFLCIPVGKGGFSGSCISTTSSWL</sequence>
<feature type="chain" id="PRO_5043674053" description="Secreted protein" evidence="1">
    <location>
        <begin position="19"/>
        <end position="137"/>
    </location>
</feature>
<feature type="signal peptide" evidence="1">
    <location>
        <begin position="1"/>
        <end position="18"/>
    </location>
</feature>
<evidence type="ECO:0000256" key="1">
    <source>
        <dbReference type="SAM" id="SignalP"/>
    </source>
</evidence>
<evidence type="ECO:0000313" key="3">
    <source>
        <dbReference type="Proteomes" id="UP001497482"/>
    </source>
</evidence>
<proteinExistence type="predicted"/>
<name>A0AAV2MQN8_KNICA</name>
<dbReference type="EMBL" id="OZ035831">
    <property type="protein sequence ID" value="CAL1615615.1"/>
    <property type="molecule type" value="Genomic_DNA"/>
</dbReference>
<evidence type="ECO:0000313" key="2">
    <source>
        <dbReference type="EMBL" id="CAL1615615.1"/>
    </source>
</evidence>